<dbReference type="Proteomes" id="UP001500320">
    <property type="component" value="Unassembled WGS sequence"/>
</dbReference>
<organism evidence="3 4">
    <name type="scientific">Planomonospora alba</name>
    <dbReference type="NCBI Taxonomy" id="161354"/>
    <lineage>
        <taxon>Bacteria</taxon>
        <taxon>Bacillati</taxon>
        <taxon>Actinomycetota</taxon>
        <taxon>Actinomycetes</taxon>
        <taxon>Streptosporangiales</taxon>
        <taxon>Streptosporangiaceae</taxon>
        <taxon>Planomonospora</taxon>
    </lineage>
</organism>
<dbReference type="RefSeq" id="WP_344859125.1">
    <property type="nucleotide sequence ID" value="NZ_BAAAUT010000017.1"/>
</dbReference>
<dbReference type="InterPro" id="IPR024473">
    <property type="entry name" value="Transposases_IS4_N"/>
</dbReference>
<dbReference type="Pfam" id="PF13006">
    <property type="entry name" value="Nterm_IS4"/>
    <property type="match status" value="1"/>
</dbReference>
<evidence type="ECO:0000313" key="4">
    <source>
        <dbReference type="Proteomes" id="UP001500320"/>
    </source>
</evidence>
<protein>
    <recommendedName>
        <fullName evidence="2">Transposase IS4 N-terminal domain-containing protein</fullName>
    </recommendedName>
</protein>
<reference evidence="4" key="1">
    <citation type="journal article" date="2019" name="Int. J. Syst. Evol. Microbiol.">
        <title>The Global Catalogue of Microorganisms (GCM) 10K type strain sequencing project: providing services to taxonomists for standard genome sequencing and annotation.</title>
        <authorList>
            <consortium name="The Broad Institute Genomics Platform"/>
            <consortium name="The Broad Institute Genome Sequencing Center for Infectious Disease"/>
            <person name="Wu L."/>
            <person name="Ma J."/>
        </authorList>
    </citation>
    <scope>NUCLEOTIDE SEQUENCE [LARGE SCALE GENOMIC DNA]</scope>
    <source>
        <strain evidence="4">JCM 9373</strain>
    </source>
</reference>
<sequence>MIIESARPVTPSAAETGHSPGPATDAVFAPGHLGELTTFAPFELVDAILDETRTVQRRLRELPSRVGVYFLLAMCLFPEVGYRLVWRKTTSGPTGPAVAMPTAQALRDLRRRAGTAPMRRLFGVLRAPAGPTQDPWSEVRALPHGLLRRLQLPDSSRHRPRPGLARFRRPRWLPPWWS</sequence>
<evidence type="ECO:0000259" key="2">
    <source>
        <dbReference type="Pfam" id="PF13006"/>
    </source>
</evidence>
<feature type="domain" description="Transposase IS4 N-terminal" evidence="2">
    <location>
        <begin position="30"/>
        <end position="122"/>
    </location>
</feature>
<feature type="region of interest" description="Disordered" evidence="1">
    <location>
        <begin position="1"/>
        <end position="25"/>
    </location>
</feature>
<accession>A0ABP6N3U6</accession>
<proteinExistence type="predicted"/>
<evidence type="ECO:0000313" key="3">
    <source>
        <dbReference type="EMBL" id="GAA3134092.1"/>
    </source>
</evidence>
<comment type="caution">
    <text evidence="3">The sequence shown here is derived from an EMBL/GenBank/DDBJ whole genome shotgun (WGS) entry which is preliminary data.</text>
</comment>
<name>A0ABP6N3U6_9ACTN</name>
<keyword evidence="4" id="KW-1185">Reference proteome</keyword>
<evidence type="ECO:0000256" key="1">
    <source>
        <dbReference type="SAM" id="MobiDB-lite"/>
    </source>
</evidence>
<dbReference type="EMBL" id="BAAAUT010000017">
    <property type="protein sequence ID" value="GAA3134092.1"/>
    <property type="molecule type" value="Genomic_DNA"/>
</dbReference>
<gene>
    <name evidence="3" type="ORF">GCM10010466_25930</name>
</gene>